<feature type="transmembrane region" description="Helical" evidence="1">
    <location>
        <begin position="62"/>
        <end position="83"/>
    </location>
</feature>
<feature type="transmembrane region" description="Helical" evidence="1">
    <location>
        <begin position="129"/>
        <end position="154"/>
    </location>
</feature>
<keyword evidence="3" id="KW-1185">Reference proteome</keyword>
<dbReference type="InterPro" id="IPR009339">
    <property type="entry name" value="DUF998"/>
</dbReference>
<comment type="caution">
    <text evidence="2">The sequence shown here is derived from an EMBL/GenBank/DDBJ whole genome shotgun (WGS) entry which is preliminary data.</text>
</comment>
<keyword evidence="1" id="KW-1133">Transmembrane helix</keyword>
<keyword evidence="1" id="KW-0812">Transmembrane</keyword>
<organism evidence="2 3">
    <name type="scientific">Actinokineospora auranticolor</name>
    <dbReference type="NCBI Taxonomy" id="155976"/>
    <lineage>
        <taxon>Bacteria</taxon>
        <taxon>Bacillati</taxon>
        <taxon>Actinomycetota</taxon>
        <taxon>Actinomycetes</taxon>
        <taxon>Pseudonocardiales</taxon>
        <taxon>Pseudonocardiaceae</taxon>
        <taxon>Actinokineospora</taxon>
    </lineage>
</organism>
<dbReference type="OrthoDB" id="8159487at2"/>
<dbReference type="AlphaFoldDB" id="A0A2S6GJQ3"/>
<proteinExistence type="predicted"/>
<feature type="transmembrane region" description="Helical" evidence="1">
    <location>
        <begin position="192"/>
        <end position="213"/>
    </location>
</feature>
<dbReference type="EMBL" id="PTIX01000014">
    <property type="protein sequence ID" value="PPK65462.1"/>
    <property type="molecule type" value="Genomic_DNA"/>
</dbReference>
<keyword evidence="1" id="KW-0472">Membrane</keyword>
<sequence>MAVQTLDQPDRVGPKRVTKSLLGYGVLAGPVYVLVTLGQALTRDGFDPTRHQWSLLANGPGGWVQVVNFVVTGLMVVAFAVGLRRATAARWAPGLVAVYGVSLVGAGLFRADPALGFPAGAPEGLPAEVSGHGLLHLVCGVVGFVAVAVACFAVGRRCAAEGRRGWTVFSRVTGVGLLVGFAMAAAGQGGAAATLAFTAAVLLVWAWCAAVAVDRYRAVGPTA</sequence>
<gene>
    <name evidence="2" type="ORF">CLV40_114114</name>
</gene>
<dbReference type="Pfam" id="PF06197">
    <property type="entry name" value="DUF998"/>
    <property type="match status" value="1"/>
</dbReference>
<evidence type="ECO:0000313" key="3">
    <source>
        <dbReference type="Proteomes" id="UP000239203"/>
    </source>
</evidence>
<protein>
    <submittedName>
        <fullName evidence="2">Putative membrane protein</fullName>
    </submittedName>
</protein>
<evidence type="ECO:0000313" key="2">
    <source>
        <dbReference type="EMBL" id="PPK65462.1"/>
    </source>
</evidence>
<dbReference type="Proteomes" id="UP000239203">
    <property type="component" value="Unassembled WGS sequence"/>
</dbReference>
<feature type="transmembrane region" description="Helical" evidence="1">
    <location>
        <begin position="21"/>
        <end position="42"/>
    </location>
</feature>
<reference evidence="2 3" key="1">
    <citation type="submission" date="2018-02" db="EMBL/GenBank/DDBJ databases">
        <title>Genomic Encyclopedia of Archaeal and Bacterial Type Strains, Phase II (KMG-II): from individual species to whole genera.</title>
        <authorList>
            <person name="Goeker M."/>
        </authorList>
    </citation>
    <scope>NUCLEOTIDE SEQUENCE [LARGE SCALE GENOMIC DNA]</scope>
    <source>
        <strain evidence="2 3">YU 961-1</strain>
    </source>
</reference>
<feature type="transmembrane region" description="Helical" evidence="1">
    <location>
        <begin position="90"/>
        <end position="109"/>
    </location>
</feature>
<feature type="transmembrane region" description="Helical" evidence="1">
    <location>
        <begin position="166"/>
        <end position="186"/>
    </location>
</feature>
<evidence type="ECO:0000256" key="1">
    <source>
        <dbReference type="SAM" id="Phobius"/>
    </source>
</evidence>
<name>A0A2S6GJQ3_9PSEU</name>
<accession>A0A2S6GJQ3</accession>